<comment type="caution">
    <text evidence="2">The sequence shown here is derived from an EMBL/GenBank/DDBJ whole genome shotgun (WGS) entry which is preliminary data.</text>
</comment>
<dbReference type="Proteomes" id="UP001278766">
    <property type="component" value="Unassembled WGS sequence"/>
</dbReference>
<evidence type="ECO:0008006" key="4">
    <source>
        <dbReference type="Google" id="ProtNLM"/>
    </source>
</evidence>
<protein>
    <recommendedName>
        <fullName evidence="4">F-box domain-containing protein</fullName>
    </recommendedName>
</protein>
<dbReference type="EMBL" id="JAUEPN010000003">
    <property type="protein sequence ID" value="KAK3297968.1"/>
    <property type="molecule type" value="Genomic_DNA"/>
</dbReference>
<gene>
    <name evidence="2" type="ORF">B0H64DRAFT_135113</name>
</gene>
<name>A0AAE0HK03_9PEZI</name>
<dbReference type="InterPro" id="IPR032675">
    <property type="entry name" value="LRR_dom_sf"/>
</dbReference>
<feature type="compositionally biased region" description="Low complexity" evidence="1">
    <location>
        <begin position="80"/>
        <end position="98"/>
    </location>
</feature>
<reference evidence="2" key="1">
    <citation type="journal article" date="2023" name="Mol. Phylogenet. Evol.">
        <title>Genome-scale phylogeny and comparative genomics of the fungal order Sordariales.</title>
        <authorList>
            <person name="Hensen N."/>
            <person name="Bonometti L."/>
            <person name="Westerberg I."/>
            <person name="Brannstrom I.O."/>
            <person name="Guillou S."/>
            <person name="Cros-Aarteil S."/>
            <person name="Calhoun S."/>
            <person name="Haridas S."/>
            <person name="Kuo A."/>
            <person name="Mondo S."/>
            <person name="Pangilinan J."/>
            <person name="Riley R."/>
            <person name="LaButti K."/>
            <person name="Andreopoulos B."/>
            <person name="Lipzen A."/>
            <person name="Chen C."/>
            <person name="Yan M."/>
            <person name="Daum C."/>
            <person name="Ng V."/>
            <person name="Clum A."/>
            <person name="Steindorff A."/>
            <person name="Ohm R.A."/>
            <person name="Martin F."/>
            <person name="Silar P."/>
            <person name="Natvig D.O."/>
            <person name="Lalanne C."/>
            <person name="Gautier V."/>
            <person name="Ament-Velasquez S.L."/>
            <person name="Kruys A."/>
            <person name="Hutchinson M.I."/>
            <person name="Powell A.J."/>
            <person name="Barry K."/>
            <person name="Miller A.N."/>
            <person name="Grigoriev I.V."/>
            <person name="Debuchy R."/>
            <person name="Gladieux P."/>
            <person name="Hiltunen Thoren M."/>
            <person name="Johannesson H."/>
        </authorList>
    </citation>
    <scope>NUCLEOTIDE SEQUENCE</scope>
    <source>
        <strain evidence="2">CBS 168.71</strain>
    </source>
</reference>
<organism evidence="2 3">
    <name type="scientific">Chaetomium fimeti</name>
    <dbReference type="NCBI Taxonomy" id="1854472"/>
    <lineage>
        <taxon>Eukaryota</taxon>
        <taxon>Fungi</taxon>
        <taxon>Dikarya</taxon>
        <taxon>Ascomycota</taxon>
        <taxon>Pezizomycotina</taxon>
        <taxon>Sordariomycetes</taxon>
        <taxon>Sordariomycetidae</taxon>
        <taxon>Sordariales</taxon>
        <taxon>Chaetomiaceae</taxon>
        <taxon>Chaetomium</taxon>
    </lineage>
</organism>
<sequence>MAVSKPRPQQPARLQPLRSSPDYKAMLAEENSRPGTPDRVSRSSFSSIREHDNPIPQSFSQSKVSSYFNADSDEAIVDETPTTTNSPPVTPSASSTSSARALNMIQTQFQPPVTNPNSKLLGYWTPADSFQGWKGIQVRGKLASKSFGDLQVLHQVFSNPPPRPAKRGQNRSGDAPIERLPTEILSAIINLLALDVPPNGITRRNIDLMSLLLTSRTLHVATLSTLYSRITIPHSRIFQKFLAHISAHPNLGTIVRRLDFCHFNPSQLFLTAAERSKARNLTSETLLQCLELTPHLQEFLGQEYIDDDLDGAVLQKLFLGLPLLKAIDFCGCTSNAFKDSFTSIVSPNWPRELMVQRLSLHKCLTLPSSVFEVILPRLTRLTHLDVAGTRITDTALSSIPLTATITHLNLAKCTLLSARNVIDFLANHPAVKELQFLSLATDARSHQSFDAEHITELLPILPKTLKSLNLKGSKMASSHIDLLRPLTKHLEELAVGRSLTLRDVNRLFVPDENADAAMEVDWEPHSLRYIDLSDFWGQELDLVYLFGSGCAILKSFSEPLEVVELAEDVCRRVSKSTTALQRIGWQLSECGSRGWMVRQPNKNATGPRDDGRRGWKMGAESWGMRKIPVAHAEVGGMYGNFMFSRKL</sequence>
<dbReference type="AlphaFoldDB" id="A0AAE0HK03"/>
<accession>A0AAE0HK03</accession>
<feature type="region of interest" description="Disordered" evidence="1">
    <location>
        <begin position="157"/>
        <end position="176"/>
    </location>
</feature>
<dbReference type="RefSeq" id="XP_062661482.1">
    <property type="nucleotide sequence ID" value="XM_062798195.1"/>
</dbReference>
<feature type="region of interest" description="Disordered" evidence="1">
    <location>
        <begin position="1"/>
        <end position="64"/>
    </location>
</feature>
<feature type="compositionally biased region" description="Low complexity" evidence="1">
    <location>
        <begin position="1"/>
        <end position="18"/>
    </location>
</feature>
<evidence type="ECO:0000256" key="1">
    <source>
        <dbReference type="SAM" id="MobiDB-lite"/>
    </source>
</evidence>
<dbReference type="Gene3D" id="3.80.10.10">
    <property type="entry name" value="Ribonuclease Inhibitor"/>
    <property type="match status" value="1"/>
</dbReference>
<evidence type="ECO:0000313" key="3">
    <source>
        <dbReference type="Proteomes" id="UP001278766"/>
    </source>
</evidence>
<dbReference type="GeneID" id="87835143"/>
<feature type="compositionally biased region" description="Polar residues" evidence="1">
    <location>
        <begin position="55"/>
        <end position="64"/>
    </location>
</feature>
<reference evidence="2" key="2">
    <citation type="submission" date="2023-06" db="EMBL/GenBank/DDBJ databases">
        <authorList>
            <consortium name="Lawrence Berkeley National Laboratory"/>
            <person name="Haridas S."/>
            <person name="Hensen N."/>
            <person name="Bonometti L."/>
            <person name="Westerberg I."/>
            <person name="Brannstrom I.O."/>
            <person name="Guillou S."/>
            <person name="Cros-Aarteil S."/>
            <person name="Calhoun S."/>
            <person name="Kuo A."/>
            <person name="Mondo S."/>
            <person name="Pangilinan J."/>
            <person name="Riley R."/>
            <person name="Labutti K."/>
            <person name="Andreopoulos B."/>
            <person name="Lipzen A."/>
            <person name="Chen C."/>
            <person name="Yanf M."/>
            <person name="Daum C."/>
            <person name="Ng V."/>
            <person name="Clum A."/>
            <person name="Steindorff A."/>
            <person name="Ohm R."/>
            <person name="Martin F."/>
            <person name="Silar P."/>
            <person name="Natvig D."/>
            <person name="Lalanne C."/>
            <person name="Gautier V."/>
            <person name="Ament-Velasquez S.L."/>
            <person name="Kruys A."/>
            <person name="Hutchinson M.I."/>
            <person name="Powell A.J."/>
            <person name="Barry K."/>
            <person name="Miller A.N."/>
            <person name="Grigoriev I.V."/>
            <person name="Debuchy R."/>
            <person name="Gladieux P."/>
            <person name="Thoren M.H."/>
            <person name="Johannesson H."/>
        </authorList>
    </citation>
    <scope>NUCLEOTIDE SEQUENCE</scope>
    <source>
        <strain evidence="2">CBS 168.71</strain>
    </source>
</reference>
<dbReference type="SUPFAM" id="SSF52047">
    <property type="entry name" value="RNI-like"/>
    <property type="match status" value="1"/>
</dbReference>
<keyword evidence="3" id="KW-1185">Reference proteome</keyword>
<evidence type="ECO:0000313" key="2">
    <source>
        <dbReference type="EMBL" id="KAK3297968.1"/>
    </source>
</evidence>
<feature type="region of interest" description="Disordered" evidence="1">
    <location>
        <begin position="78"/>
        <end position="99"/>
    </location>
</feature>
<proteinExistence type="predicted"/>